<organism evidence="1 2">
    <name type="scientific">Camellia lanceoleosa</name>
    <dbReference type="NCBI Taxonomy" id="1840588"/>
    <lineage>
        <taxon>Eukaryota</taxon>
        <taxon>Viridiplantae</taxon>
        <taxon>Streptophyta</taxon>
        <taxon>Embryophyta</taxon>
        <taxon>Tracheophyta</taxon>
        <taxon>Spermatophyta</taxon>
        <taxon>Magnoliopsida</taxon>
        <taxon>eudicotyledons</taxon>
        <taxon>Gunneridae</taxon>
        <taxon>Pentapetalae</taxon>
        <taxon>asterids</taxon>
        <taxon>Ericales</taxon>
        <taxon>Theaceae</taxon>
        <taxon>Camellia</taxon>
    </lineage>
</organism>
<comment type="caution">
    <text evidence="1">The sequence shown here is derived from an EMBL/GenBank/DDBJ whole genome shotgun (WGS) entry which is preliminary data.</text>
</comment>
<sequence length="349" mass="39188">MVNIEYGLDPSIGKATMQAAQESVRLLGDASASFEKNCVRGIQANRERISKLLHEKIGYDNAAAVAKKAHREGSTLKEAALNLGVLTSEEFDQLVVLEKMIGNHLAIGLYRVPYSWKKELPAIDAVVASLHILITTAIVLFPVFVILRYDSAVLSGVTLMLFVCVVWLKLVSYAHTNYDVRALVKSLDKRNDALSMTWDCVLSNSLKYPRKHWKYRTIDTGEGGHWVKRNSSNDDVAFLRPKSREPKEKAKEITRKMRESVRSEPMNLPSIFKGYAGDEGSYNVFGNDSGSESELTISTLRKTFHWSNRPRPSSWLLTESSVSREAKKGLFGRCPKGIRMLEQLLRPAL</sequence>
<dbReference type="Proteomes" id="UP001060215">
    <property type="component" value="Chromosome 13"/>
</dbReference>
<gene>
    <name evidence="1" type="ORF">LOK49_LG12G01034</name>
</gene>
<keyword evidence="2" id="KW-1185">Reference proteome</keyword>
<accession>A0ACC0FWJ9</accession>
<dbReference type="EMBL" id="CM045770">
    <property type="protein sequence ID" value="KAI7992939.1"/>
    <property type="molecule type" value="Genomic_DNA"/>
</dbReference>
<proteinExistence type="predicted"/>
<name>A0ACC0FWJ9_9ERIC</name>
<evidence type="ECO:0000313" key="1">
    <source>
        <dbReference type="EMBL" id="KAI7992939.1"/>
    </source>
</evidence>
<protein>
    <submittedName>
        <fullName evidence="1">Fumarate hydratase 2</fullName>
    </submittedName>
</protein>
<evidence type="ECO:0000313" key="2">
    <source>
        <dbReference type="Proteomes" id="UP001060215"/>
    </source>
</evidence>
<reference evidence="1 2" key="1">
    <citation type="journal article" date="2022" name="Plant J.">
        <title>Chromosome-level genome of Camellia lanceoleosa provides a valuable resource for understanding genome evolution and self-incompatibility.</title>
        <authorList>
            <person name="Gong W."/>
            <person name="Xiao S."/>
            <person name="Wang L."/>
            <person name="Liao Z."/>
            <person name="Chang Y."/>
            <person name="Mo W."/>
            <person name="Hu G."/>
            <person name="Li W."/>
            <person name="Zhao G."/>
            <person name="Zhu H."/>
            <person name="Hu X."/>
            <person name="Ji K."/>
            <person name="Xiang X."/>
            <person name="Song Q."/>
            <person name="Yuan D."/>
            <person name="Jin S."/>
            <person name="Zhang L."/>
        </authorList>
    </citation>
    <scope>NUCLEOTIDE SEQUENCE [LARGE SCALE GENOMIC DNA]</scope>
    <source>
        <strain evidence="1">SQ_2022a</strain>
    </source>
</reference>